<dbReference type="InterPro" id="IPR052170">
    <property type="entry name" value="M29_Exopeptidase"/>
</dbReference>
<sequence length="421" mass="47053">MSSEFEQKLEKYAEVILKVGLNVQPGQRLLIGGPTLAADGVPLESAPLVRLITKKAYQMGARLVDVIWGDEQIRLLRFQNSTKDSIEEYPKWRIDARYDISKAGDANLHFTSPNPNLLNGVDPELISRFQTSYYKQMKLVYDLLGANAFNWLVVSVPNKDWADKLFPDIPQNSRMDKLWDMIFKMCYIDQEDPIAAWKNQIENLAKRSKYLNQKAYTALKLTAPGTDLMIGLPTGHIWMGGNNKTQSGISFAANIPTEEIYTLPHKDKVDGVVSTSKPVQYGGITIENCRLTFSKGRIVEAKAEKGEEFLLKTIETDEGARYLGEIALVPHSSPISQSGLLYYNMLIDENASNHIALGRAYKDSLEGGEALSDEDFMIAGGNNSLIHLDFMIGSGEMNVDGILDDETTEPVMRNGEWAFEV</sequence>
<evidence type="ECO:0000256" key="1">
    <source>
        <dbReference type="ARBA" id="ARBA00001941"/>
    </source>
</evidence>
<dbReference type="SUPFAM" id="SSF144052">
    <property type="entry name" value="Thermophilic metalloprotease-like"/>
    <property type="match status" value="1"/>
</dbReference>
<evidence type="ECO:0000256" key="2">
    <source>
        <dbReference type="ARBA" id="ARBA00001946"/>
    </source>
</evidence>
<keyword evidence="7" id="KW-0479">Metal-binding</keyword>
<comment type="similarity">
    <text evidence="4">Belongs to the peptidase M29 family.</text>
</comment>
<keyword evidence="6" id="KW-0645">Protease</keyword>
<comment type="cofactor">
    <cofactor evidence="2">
        <name>Mg(2+)</name>
        <dbReference type="ChEBI" id="CHEBI:18420"/>
    </cofactor>
</comment>
<dbReference type="PANTHER" id="PTHR34448:SF3">
    <property type="entry name" value="AMINOPEPTIDASE AMPS"/>
    <property type="match status" value="1"/>
</dbReference>
<evidence type="ECO:0000256" key="8">
    <source>
        <dbReference type="ARBA" id="ARBA00022801"/>
    </source>
</evidence>
<dbReference type="Pfam" id="PF02073">
    <property type="entry name" value="Peptidase_M29"/>
    <property type="match status" value="1"/>
</dbReference>
<keyword evidence="8" id="KW-0378">Hydrolase</keyword>
<dbReference type="GO" id="GO:0004177">
    <property type="term" value="F:aminopeptidase activity"/>
    <property type="evidence" value="ECO:0007669"/>
    <property type="project" value="UniProtKB-KW"/>
</dbReference>
<comment type="cofactor">
    <cofactor evidence="3">
        <name>Zn(2+)</name>
        <dbReference type="ChEBI" id="CHEBI:29105"/>
    </cofactor>
</comment>
<dbReference type="GO" id="GO:0046872">
    <property type="term" value="F:metal ion binding"/>
    <property type="evidence" value="ECO:0007669"/>
    <property type="project" value="UniProtKB-KW"/>
</dbReference>
<evidence type="ECO:0000256" key="7">
    <source>
        <dbReference type="ARBA" id="ARBA00022723"/>
    </source>
</evidence>
<protein>
    <recommendedName>
        <fullName evidence="11">Aminopeptidase</fullName>
    </recommendedName>
</protein>
<dbReference type="GO" id="GO:0008237">
    <property type="term" value="F:metallopeptidase activity"/>
    <property type="evidence" value="ECO:0007669"/>
    <property type="project" value="UniProtKB-KW"/>
</dbReference>
<dbReference type="PRINTS" id="PR00919">
    <property type="entry name" value="THERMOPTASE"/>
</dbReference>
<reference evidence="10" key="1">
    <citation type="journal article" date="2015" name="Nature">
        <title>Complex archaea that bridge the gap between prokaryotes and eukaryotes.</title>
        <authorList>
            <person name="Spang A."/>
            <person name="Saw J.H."/>
            <person name="Jorgensen S.L."/>
            <person name="Zaremba-Niedzwiedzka K."/>
            <person name="Martijn J."/>
            <person name="Lind A.E."/>
            <person name="van Eijk R."/>
            <person name="Schleper C."/>
            <person name="Guy L."/>
            <person name="Ettema T.J."/>
        </authorList>
    </citation>
    <scope>NUCLEOTIDE SEQUENCE</scope>
</reference>
<keyword evidence="5" id="KW-0031">Aminopeptidase</keyword>
<evidence type="ECO:0000256" key="4">
    <source>
        <dbReference type="ARBA" id="ARBA00008236"/>
    </source>
</evidence>
<gene>
    <name evidence="10" type="ORF">LCGC14_1564160</name>
</gene>
<dbReference type="InterPro" id="IPR035097">
    <property type="entry name" value="M29_N-terminal"/>
</dbReference>
<comment type="cofactor">
    <cofactor evidence="1">
        <name>Co(2+)</name>
        <dbReference type="ChEBI" id="CHEBI:48828"/>
    </cofactor>
</comment>
<dbReference type="EMBL" id="LAZR01012114">
    <property type="protein sequence ID" value="KKM39568.1"/>
    <property type="molecule type" value="Genomic_DNA"/>
</dbReference>
<evidence type="ECO:0000313" key="10">
    <source>
        <dbReference type="EMBL" id="KKM39568.1"/>
    </source>
</evidence>
<organism evidence="10">
    <name type="scientific">marine sediment metagenome</name>
    <dbReference type="NCBI Taxonomy" id="412755"/>
    <lineage>
        <taxon>unclassified sequences</taxon>
        <taxon>metagenomes</taxon>
        <taxon>ecological metagenomes</taxon>
    </lineage>
</organism>
<evidence type="ECO:0000256" key="5">
    <source>
        <dbReference type="ARBA" id="ARBA00022438"/>
    </source>
</evidence>
<evidence type="ECO:0000256" key="6">
    <source>
        <dbReference type="ARBA" id="ARBA00022670"/>
    </source>
</evidence>
<keyword evidence="9" id="KW-0482">Metalloprotease</keyword>
<name>A0A0F9L2L5_9ZZZZ</name>
<evidence type="ECO:0000256" key="3">
    <source>
        <dbReference type="ARBA" id="ARBA00001947"/>
    </source>
</evidence>
<proteinExistence type="inferred from homology"/>
<dbReference type="InterPro" id="IPR000787">
    <property type="entry name" value="Peptidase_M29"/>
</dbReference>
<dbReference type="Gene3D" id="3.40.1830.10">
    <property type="entry name" value="Thermophilic metalloprotease (M29)"/>
    <property type="match status" value="1"/>
</dbReference>
<accession>A0A0F9L2L5</accession>
<evidence type="ECO:0008006" key="11">
    <source>
        <dbReference type="Google" id="ProtNLM"/>
    </source>
</evidence>
<evidence type="ECO:0000256" key="9">
    <source>
        <dbReference type="ARBA" id="ARBA00023049"/>
    </source>
</evidence>
<dbReference type="AlphaFoldDB" id="A0A0F9L2L5"/>
<comment type="caution">
    <text evidence="10">The sequence shown here is derived from an EMBL/GenBank/DDBJ whole genome shotgun (WGS) entry which is preliminary data.</text>
</comment>
<dbReference type="PANTHER" id="PTHR34448">
    <property type="entry name" value="AMINOPEPTIDASE"/>
    <property type="match status" value="1"/>
</dbReference>
<dbReference type="GO" id="GO:0006508">
    <property type="term" value="P:proteolysis"/>
    <property type="evidence" value="ECO:0007669"/>
    <property type="project" value="UniProtKB-KW"/>
</dbReference>